<evidence type="ECO:0000313" key="1">
    <source>
        <dbReference type="EMBL" id="KAK1146219.1"/>
    </source>
</evidence>
<protein>
    <submittedName>
        <fullName evidence="1">Uncharacterized protein</fullName>
    </submittedName>
</protein>
<sequence>MNVLSISLGLLLQAFSAGGVPSVSRPLVDLGYSTYQGLRLDTGVDQYLGMRYAAPPLGDLRFRAPQDPPRTESIQTAFKHGPICVGADQNVTAGEKEEDCLLPVWVFIQGGGYAENSNANYNGTKVVQESRYGIVLVTLNYRVGALGFLASEQVRQDGDLNAGLLDQRMALQWVQEHIHKFGGDPDHVVIHGCSAGAGSVSYHLTAYGGRNDQLFAGAIFQSPFWPTQKTVSEMEWQFDRFVKDAGCLDAPDALACLRSIEISQIQAANVASPFPGTNATPLVRWYFSPVVDGDLIVDRQYNLFEQGRFVKVPVMVGDNTNEGSYFAFNASTKAEVSQFFKNYYPELKPHQLKTINGVYEKAAILPYHARYFSLASAAYGDATFVCPGNLIAASIASHLSPDHVWNYRVNVQDPPSVAQGLGVPHTIEVPAIFGPGYTGGQSSFETVNAAVVPVIMNYWLSFVQSLDPNPRRYHRAPQWHSWGSGTGKRMRLETNNTAMERVPRDSTKKCEFWHNLAPVMQV</sequence>
<comment type="caution">
    <text evidence="1">The sequence shown here is derived from an EMBL/GenBank/DDBJ whole genome shotgun (WGS) entry which is preliminary data.</text>
</comment>
<dbReference type="Proteomes" id="UP001177260">
    <property type="component" value="Unassembled WGS sequence"/>
</dbReference>
<accession>A0ACC3B7D8</accession>
<proteinExistence type="predicted"/>
<evidence type="ECO:0000313" key="2">
    <source>
        <dbReference type="Proteomes" id="UP001177260"/>
    </source>
</evidence>
<name>A0ACC3B7D8_9EURO</name>
<gene>
    <name evidence="1" type="ORF">N8T08_003309</name>
</gene>
<keyword evidence="2" id="KW-1185">Reference proteome</keyword>
<dbReference type="EMBL" id="JAOPJF010000019">
    <property type="protein sequence ID" value="KAK1146219.1"/>
    <property type="molecule type" value="Genomic_DNA"/>
</dbReference>
<organism evidence="1 2">
    <name type="scientific">Aspergillus melleus</name>
    <dbReference type="NCBI Taxonomy" id="138277"/>
    <lineage>
        <taxon>Eukaryota</taxon>
        <taxon>Fungi</taxon>
        <taxon>Dikarya</taxon>
        <taxon>Ascomycota</taxon>
        <taxon>Pezizomycotina</taxon>
        <taxon>Eurotiomycetes</taxon>
        <taxon>Eurotiomycetidae</taxon>
        <taxon>Eurotiales</taxon>
        <taxon>Aspergillaceae</taxon>
        <taxon>Aspergillus</taxon>
        <taxon>Aspergillus subgen. Circumdati</taxon>
    </lineage>
</organism>
<reference evidence="1 2" key="1">
    <citation type="journal article" date="2023" name="ACS Omega">
        <title>Identification of the Neoaspergillic Acid Biosynthesis Gene Cluster by Establishing an In Vitro CRISPR-Ribonucleoprotein Genetic System in Aspergillus melleus.</title>
        <authorList>
            <person name="Yuan B."/>
            <person name="Grau M.F."/>
            <person name="Murata R.M."/>
            <person name="Torok T."/>
            <person name="Venkateswaran K."/>
            <person name="Stajich J.E."/>
            <person name="Wang C.C.C."/>
        </authorList>
    </citation>
    <scope>NUCLEOTIDE SEQUENCE [LARGE SCALE GENOMIC DNA]</scope>
    <source>
        <strain evidence="1 2">IMV 1140</strain>
    </source>
</reference>